<dbReference type="Pfam" id="PF09419">
    <property type="entry name" value="PGP_phosphatase"/>
    <property type="match status" value="1"/>
</dbReference>
<accession>A0A0M1N0I7</accession>
<dbReference type="NCBIfam" id="TIGR01549">
    <property type="entry name" value="HAD-SF-IA-v1"/>
    <property type="match status" value="1"/>
</dbReference>
<keyword evidence="3" id="KW-0460">Magnesium</keyword>
<dbReference type="InterPro" id="IPR010021">
    <property type="entry name" value="PGPP1/Gep4"/>
</dbReference>
<dbReference type="SUPFAM" id="SSF56784">
    <property type="entry name" value="HAD-like"/>
    <property type="match status" value="1"/>
</dbReference>
<dbReference type="OrthoDB" id="9787572at2"/>
<dbReference type="RefSeq" id="WP_053521383.1">
    <property type="nucleotide sequence ID" value="NZ_LHCF01000004.1"/>
</dbReference>
<evidence type="ECO:0000256" key="3">
    <source>
        <dbReference type="ARBA" id="ARBA00022842"/>
    </source>
</evidence>
<dbReference type="Gene3D" id="3.40.50.1000">
    <property type="entry name" value="HAD superfamily/HAD-like"/>
    <property type="match status" value="1"/>
</dbReference>
<dbReference type="Proteomes" id="UP000037386">
    <property type="component" value="Unassembled WGS sequence"/>
</dbReference>
<dbReference type="InterPro" id="IPR027706">
    <property type="entry name" value="PGP_Pase"/>
</dbReference>
<organism evidence="4 5">
    <name type="scientific">Candidatus Phytoplasma pruni</name>
    <dbReference type="NCBI Taxonomy" id="479893"/>
    <lineage>
        <taxon>Bacteria</taxon>
        <taxon>Bacillati</taxon>
        <taxon>Mycoplasmatota</taxon>
        <taxon>Mollicutes</taxon>
        <taxon>Acholeplasmatales</taxon>
        <taxon>Acholeplasmataceae</taxon>
        <taxon>Candidatus Phytoplasma</taxon>
        <taxon>16SrIII (X-disease group)</taxon>
    </lineage>
</organism>
<name>A0A0M1N0I7_9MOLU</name>
<reference evidence="5" key="1">
    <citation type="submission" date="2015-05" db="EMBL/GenBank/DDBJ databases">
        <title>Draft genome sequence of 'Candidatus Phytoplasma Pruni' strain CX, a plant pathogenic bacterium.</title>
        <authorList>
            <person name="Lee I.-M."/>
            <person name="Bottner-Parker K.D."/>
            <person name="Shao J."/>
            <person name="Gundersen-Rindal D.E."/>
            <person name="Zhao Y."/>
            <person name="Davis R.E."/>
        </authorList>
    </citation>
    <scope>NUCLEOTIDE SEQUENCE [LARGE SCALE GENOMIC DNA]</scope>
    <source>
        <strain evidence="5">CX</strain>
    </source>
</reference>
<dbReference type="GO" id="GO:0044281">
    <property type="term" value="P:small molecule metabolic process"/>
    <property type="evidence" value="ECO:0007669"/>
    <property type="project" value="UniProtKB-ARBA"/>
</dbReference>
<comment type="cofactor">
    <cofactor evidence="1">
        <name>Mg(2+)</name>
        <dbReference type="ChEBI" id="CHEBI:18420"/>
    </cofactor>
</comment>
<evidence type="ECO:0000313" key="4">
    <source>
        <dbReference type="EMBL" id="KOR75550.1"/>
    </source>
</evidence>
<dbReference type="PATRIC" id="fig|479893.3.peg.209"/>
<keyword evidence="2" id="KW-0378">Hydrolase</keyword>
<comment type="caution">
    <text evidence="4">The sequence shown here is derived from an EMBL/GenBank/DDBJ whole genome shotgun (WGS) entry which is preliminary data.</text>
</comment>
<dbReference type="EMBL" id="LHCF01000004">
    <property type="protein sequence ID" value="KOR75550.1"/>
    <property type="molecule type" value="Genomic_DNA"/>
</dbReference>
<evidence type="ECO:0000256" key="2">
    <source>
        <dbReference type="ARBA" id="ARBA00022801"/>
    </source>
</evidence>
<dbReference type="InterPro" id="IPR023214">
    <property type="entry name" value="HAD_sf"/>
</dbReference>
<protein>
    <submittedName>
        <fullName evidence="4">Had superfamily phosphatase, subfamily IIIa</fullName>
    </submittedName>
</protein>
<dbReference type="NCBIfam" id="TIGR01668">
    <property type="entry name" value="YqeG_hyp_ppase"/>
    <property type="match status" value="1"/>
</dbReference>
<evidence type="ECO:0000256" key="1">
    <source>
        <dbReference type="ARBA" id="ARBA00001946"/>
    </source>
</evidence>
<dbReference type="InterPro" id="IPR036412">
    <property type="entry name" value="HAD-like_sf"/>
</dbReference>
<dbReference type="STRING" id="479893.CPX_001425"/>
<dbReference type="GO" id="GO:0008962">
    <property type="term" value="F:phosphatidylglycerophosphatase activity"/>
    <property type="evidence" value="ECO:0007669"/>
    <property type="project" value="InterPro"/>
</dbReference>
<gene>
    <name evidence="4" type="ORF">CPX_001425</name>
</gene>
<proteinExistence type="predicted"/>
<sequence length="186" mass="22022">MGKANKYLPKFYYDSFLDIPYEYLAKKGIKALFFDLDNTLLENNQKTLSEENKQFLQQIQPLFKIVILSNASKKRLETVLKNNFDYIPLTFFHKKPSSWGFLKALEKFNVSAEETVMIGDQLRTDILGANKMKITSILVKPINRNNESLFSRLSRYFIERPYIKKIKKNNPQIYQQKFKNFVELEK</sequence>
<dbReference type="InterPro" id="IPR051400">
    <property type="entry name" value="HAD-like_hydrolase"/>
</dbReference>
<dbReference type="PANTHER" id="PTHR46470">
    <property type="entry name" value="N-ACYLNEURAMINATE-9-PHOSPHATASE"/>
    <property type="match status" value="1"/>
</dbReference>
<dbReference type="NCBIfam" id="TIGR01662">
    <property type="entry name" value="HAD-SF-IIIA"/>
    <property type="match status" value="1"/>
</dbReference>
<dbReference type="InterPro" id="IPR006549">
    <property type="entry name" value="HAD-SF_hydro_IIIA"/>
</dbReference>
<dbReference type="InterPro" id="IPR006439">
    <property type="entry name" value="HAD-SF_hydro_IA"/>
</dbReference>
<evidence type="ECO:0000313" key="5">
    <source>
        <dbReference type="Proteomes" id="UP000037386"/>
    </source>
</evidence>
<dbReference type="AlphaFoldDB" id="A0A0M1N0I7"/>